<evidence type="ECO:0000313" key="3">
    <source>
        <dbReference type="Proteomes" id="UP000432715"/>
    </source>
</evidence>
<feature type="domain" description="Ribosomal protein eL8/eL30/eS12/Gadd45" evidence="1">
    <location>
        <begin position="6"/>
        <end position="77"/>
    </location>
</feature>
<dbReference type="Pfam" id="PF01248">
    <property type="entry name" value="Ribosomal_L7Ae"/>
    <property type="match status" value="1"/>
</dbReference>
<dbReference type="InterPro" id="IPR029064">
    <property type="entry name" value="Ribosomal_eL30-like_sf"/>
</dbReference>
<dbReference type="GO" id="GO:0005840">
    <property type="term" value="C:ribosome"/>
    <property type="evidence" value="ECO:0007669"/>
    <property type="project" value="UniProtKB-KW"/>
</dbReference>
<dbReference type="Gene3D" id="3.30.1330.30">
    <property type="match status" value="1"/>
</dbReference>
<accession>A0A6I0EY68</accession>
<evidence type="ECO:0000313" key="2">
    <source>
        <dbReference type="EMBL" id="KAB3529496.1"/>
    </source>
</evidence>
<reference evidence="2 3" key="1">
    <citation type="submission" date="2019-10" db="EMBL/GenBank/DDBJ databases">
        <title>Alkaliphilus serpentinus sp. nov. and Alkaliphilus pronyensis sp. nov., two novel anaerobic alkaliphilic species isolated from the serpentinized-hosted hydrothermal field of the Prony Bay (New Caledonia).</title>
        <authorList>
            <person name="Postec A."/>
        </authorList>
    </citation>
    <scope>NUCLEOTIDE SEQUENCE [LARGE SCALE GENOMIC DNA]</scope>
    <source>
        <strain evidence="2 3">LacV</strain>
    </source>
</reference>
<comment type="caution">
    <text evidence="2">The sequence shown here is derived from an EMBL/GenBank/DDBJ whole genome shotgun (WGS) entry which is preliminary data.</text>
</comment>
<dbReference type="OrthoDB" id="2353623at2"/>
<protein>
    <submittedName>
        <fullName evidence="2">50S ribosomal protein L7ae-like protein</fullName>
    </submittedName>
</protein>
<proteinExistence type="predicted"/>
<dbReference type="PRINTS" id="PR00884">
    <property type="entry name" value="RIBOSOMALHS6"/>
</dbReference>
<keyword evidence="2" id="KW-0689">Ribosomal protein</keyword>
<gene>
    <name evidence="2" type="ORF">F8154_14755</name>
</gene>
<dbReference type="InterPro" id="IPR004038">
    <property type="entry name" value="Ribosomal_eL8/eL30/eS12/Gad45"/>
</dbReference>
<organism evidence="2 3">
    <name type="scientific">Alkaliphilus pronyensis</name>
    <dbReference type="NCBI Taxonomy" id="1482732"/>
    <lineage>
        <taxon>Bacteria</taxon>
        <taxon>Bacillati</taxon>
        <taxon>Bacillota</taxon>
        <taxon>Clostridia</taxon>
        <taxon>Peptostreptococcales</taxon>
        <taxon>Natronincolaceae</taxon>
        <taxon>Alkaliphilus</taxon>
    </lineage>
</organism>
<dbReference type="SUPFAM" id="SSF55315">
    <property type="entry name" value="L30e-like"/>
    <property type="match status" value="1"/>
</dbReference>
<keyword evidence="2" id="KW-0687">Ribonucleoprotein</keyword>
<sequence length="80" mass="8704">MLEILQHEKKIIGIKQTTKALKQGKAKVLYIANDADQHLLKPLVEMANTNGVEVVHVESMKKLGKACKIDVGAATAVVLK</sequence>
<name>A0A6I0EY68_9FIRM</name>
<dbReference type="RefSeq" id="WP_151862375.1">
    <property type="nucleotide sequence ID" value="NZ_WBZC01000086.1"/>
</dbReference>
<dbReference type="AlphaFoldDB" id="A0A6I0EY68"/>
<dbReference type="EMBL" id="WBZC01000086">
    <property type="protein sequence ID" value="KAB3529496.1"/>
    <property type="molecule type" value="Genomic_DNA"/>
</dbReference>
<keyword evidence="3" id="KW-1185">Reference proteome</keyword>
<evidence type="ECO:0000259" key="1">
    <source>
        <dbReference type="Pfam" id="PF01248"/>
    </source>
</evidence>
<dbReference type="Proteomes" id="UP000432715">
    <property type="component" value="Unassembled WGS sequence"/>
</dbReference>